<dbReference type="Proteomes" id="UP000505355">
    <property type="component" value="Chromosome"/>
</dbReference>
<sequence>MIAENALALSYILPADVYLLANERALVAELLPVETPEAAPVPEVKEPAVTYTEPAHEPIKQEVPVIPAINSPVAASATPSVTIPAISTPAPAAGWPYNYIGSYQKNFLILVNYPGTDIMDTAHLNALEKTIRLKGMSLDDAAIVNINQYPGHDIRAIGGHFKPQKLLFLGKAAVPGGFNPPPFNQLAKVGKSDALYTYSFNEMMGNKDLTKAFWEQMKML</sequence>
<name>A0A7D4QDR0_9SPHI</name>
<keyword evidence="2" id="KW-1185">Reference proteome</keyword>
<protein>
    <submittedName>
        <fullName evidence="1">Uncharacterized protein</fullName>
    </submittedName>
</protein>
<evidence type="ECO:0000313" key="1">
    <source>
        <dbReference type="EMBL" id="QKJ31724.1"/>
    </source>
</evidence>
<gene>
    <name evidence="1" type="ORF">HQ865_18775</name>
</gene>
<organism evidence="1 2">
    <name type="scientific">Mucilaginibacter mali</name>
    <dbReference type="NCBI Taxonomy" id="2740462"/>
    <lineage>
        <taxon>Bacteria</taxon>
        <taxon>Pseudomonadati</taxon>
        <taxon>Bacteroidota</taxon>
        <taxon>Sphingobacteriia</taxon>
        <taxon>Sphingobacteriales</taxon>
        <taxon>Sphingobacteriaceae</taxon>
        <taxon>Mucilaginibacter</taxon>
    </lineage>
</organism>
<proteinExistence type="predicted"/>
<dbReference type="AlphaFoldDB" id="A0A7D4QDR0"/>
<dbReference type="EMBL" id="CP054139">
    <property type="protein sequence ID" value="QKJ31724.1"/>
    <property type="molecule type" value="Genomic_DNA"/>
</dbReference>
<dbReference type="RefSeq" id="WP_173416383.1">
    <property type="nucleotide sequence ID" value="NZ_CP054139.1"/>
</dbReference>
<reference evidence="1 2" key="1">
    <citation type="submission" date="2020-05" db="EMBL/GenBank/DDBJ databases">
        <title>Mucilaginibacter mali sp. nov.</title>
        <authorList>
            <person name="Kim H.S."/>
            <person name="Lee K.C."/>
            <person name="Suh M.K."/>
            <person name="Kim J.-S."/>
            <person name="Han K.-I."/>
            <person name="Eom M.K."/>
            <person name="Shin Y.K."/>
            <person name="Lee J.-S."/>
        </authorList>
    </citation>
    <scope>NUCLEOTIDE SEQUENCE [LARGE SCALE GENOMIC DNA]</scope>
    <source>
        <strain evidence="1 2">G2-14</strain>
    </source>
</reference>
<accession>A0A7D4QDR0</accession>
<evidence type="ECO:0000313" key="2">
    <source>
        <dbReference type="Proteomes" id="UP000505355"/>
    </source>
</evidence>
<dbReference type="KEGG" id="mmab:HQ865_18775"/>